<dbReference type="CDD" id="cd19944">
    <property type="entry name" value="NirB_Fer2_BFD-like_2"/>
    <property type="match status" value="1"/>
</dbReference>
<feature type="domain" description="NADH-rubredoxin oxidoreductase C-terminal" evidence="22">
    <location>
        <begin position="314"/>
        <end position="377"/>
    </location>
</feature>
<dbReference type="InterPro" id="IPR041854">
    <property type="entry name" value="BFD-like_2Fe2S-bd_dom_sf"/>
</dbReference>
<dbReference type="PRINTS" id="PR00368">
    <property type="entry name" value="FADPNR"/>
</dbReference>
<dbReference type="PROSITE" id="PS00365">
    <property type="entry name" value="NIR_SIR"/>
    <property type="match status" value="1"/>
</dbReference>
<dbReference type="InterPro" id="IPR041575">
    <property type="entry name" value="Rubredoxin_C"/>
</dbReference>
<evidence type="ECO:0000256" key="12">
    <source>
        <dbReference type="ARBA" id="ARBA00023002"/>
    </source>
</evidence>
<evidence type="ECO:0000256" key="13">
    <source>
        <dbReference type="ARBA" id="ARBA00023004"/>
    </source>
</evidence>
<keyword evidence="8 17" id="KW-0285">Flavoprotein</keyword>
<comment type="pathway">
    <text evidence="4">Nitrogen metabolism; nitrate reduction (assimilation).</text>
</comment>
<dbReference type="SUPFAM" id="SSF51905">
    <property type="entry name" value="FAD/NAD(P)-binding domain"/>
    <property type="match status" value="2"/>
</dbReference>
<dbReference type="RefSeq" id="WP_312550414.1">
    <property type="nucleotide sequence ID" value="NZ_JBHRVV010000001.1"/>
</dbReference>
<reference evidence="24" key="1">
    <citation type="journal article" date="2019" name="Int. J. Syst. Evol. Microbiol.">
        <title>The Global Catalogue of Microorganisms (GCM) 10K type strain sequencing project: providing services to taxonomists for standard genome sequencing and annotation.</title>
        <authorList>
            <consortium name="The Broad Institute Genomics Platform"/>
            <consortium name="The Broad Institute Genome Sequencing Center for Infectious Disease"/>
            <person name="Wu L."/>
            <person name="Ma J."/>
        </authorList>
    </citation>
    <scope>NUCLEOTIDE SEQUENCE [LARGE SCALE GENOMIC DNA]</scope>
    <source>
        <strain evidence="24">CCM 7480</strain>
    </source>
</reference>
<evidence type="ECO:0000256" key="16">
    <source>
        <dbReference type="ARBA" id="ARBA00034078"/>
    </source>
</evidence>
<keyword evidence="11 17" id="KW-0274">FAD</keyword>
<sequence>MKMIVIGHGMVGHKFVETLAAAAPQLHITILGEEPRPAYDRVHLSEFFAGKTADDLSLVAPGFFDRPNLELKLNAQVTGIDRAARTVALAGGEVLGYDKLVLATGSSPFVPPVPGRERRDCFVYRTIEDLEALQACGARARSGVVVGGGLLGLECAKALRDLGLDTHVVEFAPRLMAAQVDEPGARVLRGRIEELGVQVHTGKSTLAIVDGVDATHRMEFADGSALETDLIVFSAGIRPRDKLARDAGLALGPRGGIAIDDNCMSSDPDIYAIGECAAWNGQLFGLVAPGYDMARTCARHLLGAPGGFGGADMSTKLKLMGVDVASIGDAHGATAGSRSYQFLDERKQAYKKIVVSSCGKRLLGAVLVGDAAQYGTLLQMAVNGIELPAAPEFLILPQAEGMPQRGLGVDALPAGAQVCSCNDVSKGALCEAVANGAASIGALKKCTGAGTACGGCVPLVTQVLNAELAKQGVAVNRSLCEHFAYTRQELHHLVRVERIRSFGALLERHGCGLGCDVCKPVVANILASTWNDFVLKPEHASLQDSNDYFLGNIQKDGTYSVVPRMPGGEVTADGLIAVGQVAKKYGLYTKITGGQRVDLFGARVEQLPLIWEELIAAGFESGHAYGKSLRTVKSCVGSTWCRYGVGDSAGFAIALEHRYKGLRTPHKVKFGVSGCTRECAEAQGKDVGLIATEKGWNLYVCGNGGMKPRHAELLAGGLDEAAVVKLVDRFLMFYVRTADRLQRTSTWRENLEGGLDYLKQVVVEDSLGIGAELEADMQRVVDSYACEWKSAVEDPAVRRRFRHFVNSDAVDANVVFMPERGQIRPATIEERRRTIPIVQSA</sequence>
<dbReference type="InterPro" id="IPR036136">
    <property type="entry name" value="Nit/Sulf_reduc_fer-like_dom_sf"/>
</dbReference>
<dbReference type="PANTHER" id="PTHR43809">
    <property type="entry name" value="NITRITE REDUCTASE (NADH) LARGE SUBUNIT"/>
    <property type="match status" value="1"/>
</dbReference>
<evidence type="ECO:0000259" key="18">
    <source>
        <dbReference type="Pfam" id="PF01077"/>
    </source>
</evidence>
<dbReference type="InterPro" id="IPR005117">
    <property type="entry name" value="NiRdtase/SiRdtase_haem-b_fer"/>
</dbReference>
<dbReference type="InterPro" id="IPR017121">
    <property type="entry name" value="Nitrite_Rdtase_lsu"/>
</dbReference>
<keyword evidence="7" id="KW-0349">Heme</keyword>
<dbReference type="Proteomes" id="UP001595665">
    <property type="component" value="Unassembled WGS sequence"/>
</dbReference>
<evidence type="ECO:0000256" key="6">
    <source>
        <dbReference type="ARBA" id="ARBA00022485"/>
    </source>
</evidence>
<evidence type="ECO:0000259" key="19">
    <source>
        <dbReference type="Pfam" id="PF03460"/>
    </source>
</evidence>
<evidence type="ECO:0000259" key="20">
    <source>
        <dbReference type="Pfam" id="PF04324"/>
    </source>
</evidence>
<dbReference type="InterPro" id="IPR006067">
    <property type="entry name" value="NO2/SO3_Rdtase_4Fe4S_dom"/>
</dbReference>
<evidence type="ECO:0000256" key="7">
    <source>
        <dbReference type="ARBA" id="ARBA00022617"/>
    </source>
</evidence>
<evidence type="ECO:0000256" key="10">
    <source>
        <dbReference type="ARBA" id="ARBA00022723"/>
    </source>
</evidence>
<evidence type="ECO:0000256" key="8">
    <source>
        <dbReference type="ARBA" id="ARBA00022630"/>
    </source>
</evidence>
<dbReference type="InterPro" id="IPR012744">
    <property type="entry name" value="Nitri_red_NirB"/>
</dbReference>
<comment type="cofactor">
    <cofactor evidence="16">
        <name>[2Fe-2S] cluster</name>
        <dbReference type="ChEBI" id="CHEBI:190135"/>
    </cofactor>
</comment>
<dbReference type="EMBL" id="JBHRVV010000001">
    <property type="protein sequence ID" value="MFC3461234.1"/>
    <property type="molecule type" value="Genomic_DNA"/>
</dbReference>
<evidence type="ECO:0000259" key="21">
    <source>
        <dbReference type="Pfam" id="PF07992"/>
    </source>
</evidence>
<keyword evidence="6" id="KW-0004">4Fe-4S</keyword>
<feature type="domain" description="Nitrite/Sulfite reductase ferredoxin-like" evidence="19">
    <location>
        <begin position="554"/>
        <end position="616"/>
    </location>
</feature>
<gene>
    <name evidence="23" type="primary">nirB</name>
    <name evidence="23" type="ORF">ACFOPH_23780</name>
</gene>
<evidence type="ECO:0000256" key="1">
    <source>
        <dbReference type="ARBA" id="ARBA00001929"/>
    </source>
</evidence>
<evidence type="ECO:0000256" key="3">
    <source>
        <dbReference type="ARBA" id="ARBA00001974"/>
    </source>
</evidence>
<comment type="cofactor">
    <cofactor evidence="1">
        <name>siroheme</name>
        <dbReference type="ChEBI" id="CHEBI:60052"/>
    </cofactor>
</comment>
<feature type="domain" description="Nitrite/sulphite reductase 4Fe-4S" evidence="18">
    <location>
        <begin position="626"/>
        <end position="762"/>
    </location>
</feature>
<keyword evidence="12" id="KW-0560">Oxidoreductase</keyword>
<feature type="domain" description="FAD/NAD(P)-binding" evidence="21">
    <location>
        <begin position="2"/>
        <end position="281"/>
    </location>
</feature>
<keyword evidence="14" id="KW-0411">Iron-sulfur</keyword>
<name>A0ABV7PTF3_9BURK</name>
<dbReference type="NCBIfam" id="TIGR02374">
    <property type="entry name" value="nitri_red_nirB"/>
    <property type="match status" value="1"/>
</dbReference>
<proteinExistence type="inferred from homology"/>
<dbReference type="PANTHER" id="PTHR43809:SF1">
    <property type="entry name" value="NITRITE REDUCTASE (NADH) LARGE SUBUNIT"/>
    <property type="match status" value="1"/>
</dbReference>
<evidence type="ECO:0000256" key="5">
    <source>
        <dbReference type="ARBA" id="ARBA00010429"/>
    </source>
</evidence>
<dbReference type="InterPro" id="IPR023753">
    <property type="entry name" value="FAD/NAD-binding_dom"/>
</dbReference>
<dbReference type="Pfam" id="PF01077">
    <property type="entry name" value="NIR_SIR"/>
    <property type="match status" value="1"/>
</dbReference>
<dbReference type="NCBIfam" id="NF011565">
    <property type="entry name" value="PRK14989.1"/>
    <property type="match status" value="1"/>
</dbReference>
<dbReference type="InterPro" id="IPR045854">
    <property type="entry name" value="NO2/SO3_Rdtase_4Fe4S_sf"/>
</dbReference>
<evidence type="ECO:0000313" key="24">
    <source>
        <dbReference type="Proteomes" id="UP001595665"/>
    </source>
</evidence>
<dbReference type="SUPFAM" id="SSF55124">
    <property type="entry name" value="Nitrite/Sulfite reductase N-terminal domain-like"/>
    <property type="match status" value="1"/>
</dbReference>
<comment type="similarity">
    <text evidence="5">Belongs to the nitrite and sulfite reductase 4Fe-4S domain family.</text>
</comment>
<dbReference type="InterPro" id="IPR016156">
    <property type="entry name" value="FAD/NAD-linked_Rdtase_dimer_sf"/>
</dbReference>
<dbReference type="Gene3D" id="1.10.10.1100">
    <property type="entry name" value="BFD-like [2Fe-2S]-binding domain"/>
    <property type="match status" value="1"/>
</dbReference>
<dbReference type="Pfam" id="PF03460">
    <property type="entry name" value="NIR_SIR_ferr"/>
    <property type="match status" value="1"/>
</dbReference>
<dbReference type="PIRSF" id="PIRSF037149">
    <property type="entry name" value="NirB"/>
    <property type="match status" value="1"/>
</dbReference>
<evidence type="ECO:0000256" key="15">
    <source>
        <dbReference type="ARBA" id="ARBA00023063"/>
    </source>
</evidence>
<dbReference type="InterPro" id="IPR036188">
    <property type="entry name" value="FAD/NAD-bd_sf"/>
</dbReference>
<keyword evidence="15 17" id="KW-0534">Nitrate assimilation</keyword>
<evidence type="ECO:0000256" key="4">
    <source>
        <dbReference type="ARBA" id="ARBA00005096"/>
    </source>
</evidence>
<dbReference type="PRINTS" id="PR00411">
    <property type="entry name" value="PNDRDTASEI"/>
</dbReference>
<evidence type="ECO:0000256" key="11">
    <source>
        <dbReference type="ARBA" id="ARBA00022827"/>
    </source>
</evidence>
<evidence type="ECO:0000313" key="23">
    <source>
        <dbReference type="EMBL" id="MFC3461234.1"/>
    </source>
</evidence>
<organism evidence="23 24">
    <name type="scientific">Massilia haematophila</name>
    <dbReference type="NCBI Taxonomy" id="457923"/>
    <lineage>
        <taxon>Bacteria</taxon>
        <taxon>Pseudomonadati</taxon>
        <taxon>Pseudomonadota</taxon>
        <taxon>Betaproteobacteria</taxon>
        <taxon>Burkholderiales</taxon>
        <taxon>Oxalobacteraceae</taxon>
        <taxon>Telluria group</taxon>
        <taxon>Massilia</taxon>
    </lineage>
</organism>
<keyword evidence="9" id="KW-0001">2Fe-2S</keyword>
<evidence type="ECO:0000259" key="22">
    <source>
        <dbReference type="Pfam" id="PF18267"/>
    </source>
</evidence>
<evidence type="ECO:0000256" key="17">
    <source>
        <dbReference type="PIRNR" id="PIRNR037149"/>
    </source>
</evidence>
<comment type="cofactor">
    <cofactor evidence="2">
        <name>[4Fe-4S] cluster</name>
        <dbReference type="ChEBI" id="CHEBI:49883"/>
    </cofactor>
</comment>
<protein>
    <submittedName>
        <fullName evidence="23">Nitrite reductase large subunit NirB</fullName>
    </submittedName>
</protein>
<comment type="caution">
    <text evidence="23">The sequence shown here is derived from an EMBL/GenBank/DDBJ whole genome shotgun (WGS) entry which is preliminary data.</text>
</comment>
<evidence type="ECO:0000256" key="2">
    <source>
        <dbReference type="ARBA" id="ARBA00001966"/>
    </source>
</evidence>
<dbReference type="PRINTS" id="PR00397">
    <property type="entry name" value="SIROHAEM"/>
</dbReference>
<dbReference type="SUPFAM" id="SSF56014">
    <property type="entry name" value="Nitrite and sulphite reductase 4Fe-4S domain-like"/>
    <property type="match status" value="1"/>
</dbReference>
<dbReference type="Pfam" id="PF07992">
    <property type="entry name" value="Pyr_redox_2"/>
    <property type="match status" value="1"/>
</dbReference>
<dbReference type="Gene3D" id="3.30.390.30">
    <property type="match status" value="1"/>
</dbReference>
<dbReference type="Pfam" id="PF04324">
    <property type="entry name" value="Fer2_BFD"/>
    <property type="match status" value="1"/>
</dbReference>
<keyword evidence="13" id="KW-0408">Iron</keyword>
<dbReference type="Gene3D" id="3.50.50.60">
    <property type="entry name" value="FAD/NAD(P)-binding domain"/>
    <property type="match status" value="2"/>
</dbReference>
<comment type="cofactor">
    <cofactor evidence="3 17">
        <name>FAD</name>
        <dbReference type="ChEBI" id="CHEBI:57692"/>
    </cofactor>
</comment>
<keyword evidence="24" id="KW-1185">Reference proteome</keyword>
<evidence type="ECO:0000256" key="14">
    <source>
        <dbReference type="ARBA" id="ARBA00023014"/>
    </source>
</evidence>
<dbReference type="Pfam" id="PF18267">
    <property type="entry name" value="Rubredoxin_C"/>
    <property type="match status" value="1"/>
</dbReference>
<dbReference type="InterPro" id="IPR006066">
    <property type="entry name" value="NO2/SO3_Rdtase_FeS/sirohaem_BS"/>
</dbReference>
<accession>A0ABV7PTF3</accession>
<evidence type="ECO:0000256" key="9">
    <source>
        <dbReference type="ARBA" id="ARBA00022714"/>
    </source>
</evidence>
<dbReference type="InterPro" id="IPR052034">
    <property type="entry name" value="NasD-like"/>
</dbReference>
<keyword evidence="10" id="KW-0479">Metal-binding</keyword>
<feature type="domain" description="BFD-like [2Fe-2S]-binding" evidence="20">
    <location>
        <begin position="418"/>
        <end position="465"/>
    </location>
</feature>
<dbReference type="InterPro" id="IPR007419">
    <property type="entry name" value="BFD-like_2Fe2S-bd_dom"/>
</dbReference>
<dbReference type="Gene3D" id="3.30.413.10">
    <property type="entry name" value="Sulfite Reductase Hemoprotein, domain 1"/>
    <property type="match status" value="1"/>
</dbReference>